<feature type="compositionally biased region" description="Basic residues" evidence="1">
    <location>
        <begin position="17"/>
        <end position="29"/>
    </location>
</feature>
<dbReference type="InterPro" id="IPR029053">
    <property type="entry name" value="Viral_coat"/>
</dbReference>
<dbReference type="Gene3D" id="2.60.120.20">
    <property type="match status" value="1"/>
</dbReference>
<sequence length="271" mass="29674">MPSYKRKRSSSVASRKPYAKRARTAKRTGRTGLAGILSASVRRANAGVKRLTNMIETKESTQVTGSNQSLPHNVLYDTGINVMTTNIGASDPMSGTGQRIGDSVSIRGLLLKGMFENALNRSRVNYKIMLIRCAKGDSITTATLYKGIVGNKLIDQVNTERFSIVASKKFTINCTNGAASSVGTSGVPAVDPLYNVGIGTKVWSMWIPGAKFGRNGTIKYENQSTSQVKFYDYKLVIMTYDWFGTPTLVGPIYNNVGKINEMYSKLYYKDA</sequence>
<dbReference type="EMBL" id="MT138060">
    <property type="protein sequence ID" value="QKN88879.1"/>
    <property type="molecule type" value="Genomic_DNA"/>
</dbReference>
<evidence type="ECO:0000313" key="2">
    <source>
        <dbReference type="EMBL" id="QJI53680.1"/>
    </source>
</evidence>
<name>A0A6M9Z7V8_9VIRU</name>
<organism evidence="3">
    <name type="scientific">Cressdnaviricota sp</name>
    <dbReference type="NCBI Taxonomy" id="2748378"/>
    <lineage>
        <taxon>Viruses</taxon>
        <taxon>Monodnaviria</taxon>
        <taxon>Shotokuvirae</taxon>
        <taxon>Cressdnaviricota</taxon>
    </lineage>
</organism>
<feature type="region of interest" description="Disordered" evidence="1">
    <location>
        <begin position="1"/>
        <end position="29"/>
    </location>
</feature>
<dbReference type="EMBL" id="MN928945">
    <property type="protein sequence ID" value="QJI53680.1"/>
    <property type="molecule type" value="Genomic_DNA"/>
</dbReference>
<protein>
    <submittedName>
        <fullName evidence="3">Capsid protein</fullName>
    </submittedName>
</protein>
<accession>A0A6M9Z7V8</accession>
<proteinExistence type="predicted"/>
<reference evidence="3" key="2">
    <citation type="submission" date="2020-01" db="EMBL/GenBank/DDBJ databases">
        <title>Viral genomes from wild and zoo birds in China.</title>
        <authorList>
            <person name="Yao Y."/>
            <person name="Shan T."/>
            <person name="Yang S."/>
            <person name="Zhang W."/>
        </authorList>
    </citation>
    <scope>NUCLEOTIDE SEQUENCE</scope>
    <source>
        <strain evidence="3">Zftfla02cir10</strain>
    </source>
</reference>
<evidence type="ECO:0000256" key="1">
    <source>
        <dbReference type="SAM" id="MobiDB-lite"/>
    </source>
</evidence>
<reference evidence="2" key="1">
    <citation type="submission" date="2020-01" db="EMBL/GenBank/DDBJ databases">
        <title>Novel CRESS-DNA virus.</title>
        <authorList>
            <person name="Liu Q."/>
            <person name="Shan T."/>
            <person name="Yang S."/>
            <person name="Zhang W."/>
        </authorList>
    </citation>
    <scope>NUCLEOTIDE SEQUENCE</scope>
    <source>
        <strain evidence="2">Fla07cir4nc</strain>
    </source>
</reference>
<evidence type="ECO:0000313" key="3">
    <source>
        <dbReference type="EMBL" id="QKN88879.1"/>
    </source>
</evidence>